<comment type="caution">
    <text evidence="1">The sequence shown here is derived from an EMBL/GenBank/DDBJ whole genome shotgun (WGS) entry which is preliminary data.</text>
</comment>
<evidence type="ECO:0000313" key="1">
    <source>
        <dbReference type="EMBL" id="KAK2951537.1"/>
    </source>
</evidence>
<evidence type="ECO:0000313" key="2">
    <source>
        <dbReference type="Proteomes" id="UP001281761"/>
    </source>
</evidence>
<reference evidence="1 2" key="1">
    <citation type="journal article" date="2022" name="bioRxiv">
        <title>Genomics of Preaxostyla Flagellates Illuminates Evolutionary Transitions and the Path Towards Mitochondrial Loss.</title>
        <authorList>
            <person name="Novak L.V.F."/>
            <person name="Treitli S.C."/>
            <person name="Pyrih J."/>
            <person name="Halakuc P."/>
            <person name="Pipaliya S.V."/>
            <person name="Vacek V."/>
            <person name="Brzon O."/>
            <person name="Soukal P."/>
            <person name="Eme L."/>
            <person name="Dacks J.B."/>
            <person name="Karnkowska A."/>
            <person name="Elias M."/>
            <person name="Hampl V."/>
        </authorList>
    </citation>
    <scope>NUCLEOTIDE SEQUENCE [LARGE SCALE GENOMIC DNA]</scope>
    <source>
        <strain evidence="1">NAU3</strain>
        <tissue evidence="1">Gut</tissue>
    </source>
</reference>
<name>A0ABQ9XLN1_9EUKA</name>
<proteinExistence type="predicted"/>
<dbReference type="Proteomes" id="UP001281761">
    <property type="component" value="Unassembled WGS sequence"/>
</dbReference>
<keyword evidence="2" id="KW-1185">Reference proteome</keyword>
<gene>
    <name evidence="1" type="ORF">BLNAU_13559</name>
</gene>
<sequence length="392" mass="44660">MTAFLKDLGQNSSNPAAVFVDSMNVLLSCSNYYIFKDALLFLHQCIDRCTSSNILDLVSAKLLPGILSTHRLRDLSGTANEDTLKRVLKIFDACLWPSSKINIDTLRDLVLHEVLIPIEPSLVQIGRNPHLLSQNDEYNSILMDGHPFDDSLEEKAAFFLDELWEPCSIVPEEYILGLVRPSLDNSLSPLSLSFAEAKEIHLHLLSVINHSIVHVILDVQMYLSTARNHAILDIEDALEQLPIHETVLKQVLVPSEQFIWHLFKNRFSIIDGDLSEEFLHFLAHFLEISPYDQPTRDFVLNMPVILSISSCLTLFEDGQYLIYPRKMERTCQTHSTVSDSTCWFVEDGRTSLLTWMRVDVMSPPHMCSFSIELLSQIVRPEFVIFPADNFCP</sequence>
<accession>A0ABQ9XLN1</accession>
<protein>
    <submittedName>
        <fullName evidence="1">Uncharacterized protein</fullName>
    </submittedName>
</protein>
<dbReference type="EMBL" id="JARBJD010000117">
    <property type="protein sequence ID" value="KAK2951537.1"/>
    <property type="molecule type" value="Genomic_DNA"/>
</dbReference>
<organism evidence="1 2">
    <name type="scientific">Blattamonas nauphoetae</name>
    <dbReference type="NCBI Taxonomy" id="2049346"/>
    <lineage>
        <taxon>Eukaryota</taxon>
        <taxon>Metamonada</taxon>
        <taxon>Preaxostyla</taxon>
        <taxon>Oxymonadida</taxon>
        <taxon>Blattamonas</taxon>
    </lineage>
</organism>